<dbReference type="AlphaFoldDB" id="A0A7W5EWM1"/>
<protein>
    <recommendedName>
        <fullName evidence="3">DUF416 domain-containing protein</fullName>
    </recommendedName>
</protein>
<dbReference type="RefSeq" id="WP_183384157.1">
    <property type="nucleotide sequence ID" value="NZ_JACHXR010000007.1"/>
</dbReference>
<accession>A0A7W5EWM1</accession>
<dbReference type="InterPro" id="IPR007338">
    <property type="entry name" value="DUF416"/>
</dbReference>
<keyword evidence="2" id="KW-1185">Reference proteome</keyword>
<sequence length="197" mass="21615">MSQSSGGFFQRLQALSPRRQQAFMAALCERLLPNYALYAETTGHGDVKGLRAVLDLVWERLAVKEARIDFERQAEKLAELEPPAEDDSFGARRALEAVVAISALLDTLQGEAPEAVLEVSRTSRGGVRAFIELTEGEEDGERLAALVREHPLMADENDFQDAVLEAVEGELDRDGLKALRRLGRNEGVSNLGLGPEE</sequence>
<evidence type="ECO:0008006" key="3">
    <source>
        <dbReference type="Google" id="ProtNLM"/>
    </source>
</evidence>
<dbReference type="Gene3D" id="1.20.1590.10">
    <property type="entry name" value="YP_001051499.1 domain like"/>
    <property type="match status" value="1"/>
</dbReference>
<name>A0A7W5EWM1_9GAMM</name>
<gene>
    <name evidence="1" type="ORF">FHR97_002539</name>
</gene>
<comment type="caution">
    <text evidence="1">The sequence shown here is derived from an EMBL/GenBank/DDBJ whole genome shotgun (WGS) entry which is preliminary data.</text>
</comment>
<evidence type="ECO:0000313" key="1">
    <source>
        <dbReference type="EMBL" id="MBB3231680.1"/>
    </source>
</evidence>
<dbReference type="InterPro" id="IPR023381">
    <property type="entry name" value="YP001051499.1-like_dom_sf"/>
</dbReference>
<reference evidence="1 2" key="1">
    <citation type="submission" date="2020-08" db="EMBL/GenBank/DDBJ databases">
        <title>Genomic Encyclopedia of Type Strains, Phase III (KMG-III): the genomes of soil and plant-associated and newly described type strains.</title>
        <authorList>
            <person name="Whitman W."/>
        </authorList>
    </citation>
    <scope>NUCLEOTIDE SEQUENCE [LARGE SCALE GENOMIC DNA]</scope>
    <source>
        <strain evidence="1 2">CECT 7744</strain>
    </source>
</reference>
<proteinExistence type="predicted"/>
<dbReference type="Proteomes" id="UP000518892">
    <property type="component" value="Unassembled WGS sequence"/>
</dbReference>
<evidence type="ECO:0000313" key="2">
    <source>
        <dbReference type="Proteomes" id="UP000518892"/>
    </source>
</evidence>
<dbReference type="Pfam" id="PF04222">
    <property type="entry name" value="DUF416"/>
    <property type="match status" value="1"/>
</dbReference>
<organism evidence="1 2">
    <name type="scientific">Halomonas stenophila</name>
    <dbReference type="NCBI Taxonomy" id="795312"/>
    <lineage>
        <taxon>Bacteria</taxon>
        <taxon>Pseudomonadati</taxon>
        <taxon>Pseudomonadota</taxon>
        <taxon>Gammaproteobacteria</taxon>
        <taxon>Oceanospirillales</taxon>
        <taxon>Halomonadaceae</taxon>
        <taxon>Halomonas</taxon>
    </lineage>
</organism>
<dbReference type="EMBL" id="JACHXR010000007">
    <property type="protein sequence ID" value="MBB3231680.1"/>
    <property type="molecule type" value="Genomic_DNA"/>
</dbReference>